<reference evidence="2 3" key="1">
    <citation type="journal article" date="2019" name="J. Ind. Microbiol. Biotechnol.">
        <title>The complete genomic sequence of Streptomyces spectabilis NRRL-2792 and identification of secondary metabolite biosynthetic gene clusters.</title>
        <authorList>
            <person name="Sinha A."/>
            <person name="Phillips-Salemka S."/>
            <person name="Niraula T.A."/>
            <person name="Short K.A."/>
            <person name="Niraula N.P."/>
        </authorList>
    </citation>
    <scope>NUCLEOTIDE SEQUENCE [LARGE SCALE GENOMIC DNA]</scope>
    <source>
        <strain evidence="2 3">NRRL 2792</strain>
    </source>
</reference>
<organism evidence="2 3">
    <name type="scientific">Streptomyces spectabilis</name>
    <dbReference type="NCBI Taxonomy" id="68270"/>
    <lineage>
        <taxon>Bacteria</taxon>
        <taxon>Bacillati</taxon>
        <taxon>Actinomycetota</taxon>
        <taxon>Actinomycetes</taxon>
        <taxon>Kitasatosporales</taxon>
        <taxon>Streptomycetaceae</taxon>
        <taxon>Streptomyces</taxon>
    </lineage>
</organism>
<feature type="compositionally biased region" description="Acidic residues" evidence="1">
    <location>
        <begin position="112"/>
        <end position="125"/>
    </location>
</feature>
<feature type="compositionally biased region" description="Basic residues" evidence="1">
    <location>
        <begin position="145"/>
        <end position="154"/>
    </location>
</feature>
<dbReference type="Proteomes" id="UP000316806">
    <property type="component" value="Chromosome"/>
</dbReference>
<evidence type="ECO:0000313" key="2">
    <source>
        <dbReference type="EMBL" id="QDQ14567.1"/>
    </source>
</evidence>
<sequence>MNRLAVGLGVGAGYLLGRTKKAKLAFAVGTMVAGRKLKLSPASLARAVSDQLENNPQFKEIGDQLKEDLRGVGKAATGSLLDRRLESFADRLHDRTLDVRDRMEGAVPGVDGADEEPDEPEDAEAADDRGERDEPRDKGRDATRKTRATAKKATRSTGDKSGGSTGSGQARKKSPAPRRTPSARGGQSRDTAKRSAAKRAPAKRSGAQKPSRAKGGDDA</sequence>
<evidence type="ECO:0000313" key="3">
    <source>
        <dbReference type="Proteomes" id="UP000316806"/>
    </source>
</evidence>
<proteinExistence type="predicted"/>
<dbReference type="AlphaFoldDB" id="A0A516RFY1"/>
<protein>
    <submittedName>
        <fullName evidence="2">DNA primase</fullName>
    </submittedName>
</protein>
<name>A0A516RFY1_STRST</name>
<accession>A0A516RFY1</accession>
<feature type="region of interest" description="Disordered" evidence="1">
    <location>
        <begin position="99"/>
        <end position="219"/>
    </location>
</feature>
<dbReference type="RefSeq" id="WP_144321775.1">
    <property type="nucleotide sequence ID" value="NZ_CP040916.1"/>
</dbReference>
<feature type="compositionally biased region" description="Basic and acidic residues" evidence="1">
    <location>
        <begin position="126"/>
        <end position="144"/>
    </location>
</feature>
<dbReference type="EMBL" id="CP040916">
    <property type="protein sequence ID" value="QDQ14567.1"/>
    <property type="molecule type" value="Genomic_DNA"/>
</dbReference>
<gene>
    <name evidence="2" type="ORF">FH965_31770</name>
</gene>
<evidence type="ECO:0000256" key="1">
    <source>
        <dbReference type="SAM" id="MobiDB-lite"/>
    </source>
</evidence>